<dbReference type="Proteomes" id="UP000823612">
    <property type="component" value="Unassembled WGS sequence"/>
</dbReference>
<feature type="domain" description="Putative metallopeptidase" evidence="3">
    <location>
        <begin position="8"/>
        <end position="255"/>
    </location>
</feature>
<dbReference type="AlphaFoldDB" id="A0A9D9DRN1"/>
<feature type="compositionally biased region" description="Basic and acidic residues" evidence="1">
    <location>
        <begin position="130"/>
        <end position="155"/>
    </location>
</feature>
<name>A0A9D9DRN1_9BACT</name>
<dbReference type="EMBL" id="JADIMZ010000055">
    <property type="protein sequence ID" value="MBO8432401.1"/>
    <property type="molecule type" value="Genomic_DNA"/>
</dbReference>
<accession>A0A9D9DRN1</accession>
<dbReference type="InterPro" id="IPR018698">
    <property type="entry name" value="VWA-like_dom"/>
</dbReference>
<dbReference type="InterPro" id="IPR025154">
    <property type="entry name" value="Put_metallopeptidase_dom"/>
</dbReference>
<dbReference type="PANTHER" id="PTHR38730">
    <property type="entry name" value="SLL7028 PROTEIN"/>
    <property type="match status" value="1"/>
</dbReference>
<dbReference type="SUPFAM" id="SSF53300">
    <property type="entry name" value="vWA-like"/>
    <property type="match status" value="1"/>
</dbReference>
<gene>
    <name evidence="4" type="ORF">IAB08_03790</name>
</gene>
<comment type="caution">
    <text evidence="4">The sequence shown here is derived from an EMBL/GenBank/DDBJ whole genome shotgun (WGS) entry which is preliminary data.</text>
</comment>
<reference evidence="4" key="2">
    <citation type="journal article" date="2021" name="PeerJ">
        <title>Extensive microbial diversity within the chicken gut microbiome revealed by metagenomics and culture.</title>
        <authorList>
            <person name="Gilroy R."/>
            <person name="Ravi A."/>
            <person name="Getino M."/>
            <person name="Pursley I."/>
            <person name="Horton D.L."/>
            <person name="Alikhan N.F."/>
            <person name="Baker D."/>
            <person name="Gharbi K."/>
            <person name="Hall N."/>
            <person name="Watson M."/>
            <person name="Adriaenssens E.M."/>
            <person name="Foster-Nyarko E."/>
            <person name="Jarju S."/>
            <person name="Secka A."/>
            <person name="Antonio M."/>
            <person name="Oren A."/>
            <person name="Chaudhuri R.R."/>
            <person name="La Ragione R."/>
            <person name="Hildebrand F."/>
            <person name="Pallen M.J."/>
        </authorList>
    </citation>
    <scope>NUCLEOTIDE SEQUENCE</scope>
    <source>
        <strain evidence="4">2889</strain>
    </source>
</reference>
<evidence type="ECO:0000259" key="3">
    <source>
        <dbReference type="Pfam" id="PF13203"/>
    </source>
</evidence>
<sequence>MVEHWFLREPAFFSMYCTHQLTSNPRMSIPIRVGKGRIEYMPEIIQTLSDAEFEETVGVEMLRLFLKHPYERKPAHCPGIRMIAASDMALWSAYKFSYIHLIAPDTCNLPSGKHYEWYLEHLSMKTSPFSKEEQESRLGQNAEERPEDTAEECRKTAGQNGASAASPHAPERIPKSYRNADEQTALWEEDEEMQERISEIIQSVKDWGSLSGKMAETILAADRVRIDYRQILNSFKASILSSRRCLTRMKPSRRYGYQQMGQRHSFSTGLLIAIDTSGSISSTALCKFYGIVNHFFQYGIEHMDVIQFDAAVQGEPVSLRKARKEIKACGRGGTNFQPVIDFAAQRQNRYDGLLILTDGHAPIPILPQGFHLRIAWVCESREAFLKHKGWMQSLGKACYMNL</sequence>
<protein>
    <recommendedName>
        <fullName evidence="6">VWA-like domain-containing protein</fullName>
    </recommendedName>
</protein>
<organism evidence="4 5">
    <name type="scientific">Candidatus Pullibacteroides excrementavium</name>
    <dbReference type="NCBI Taxonomy" id="2840905"/>
    <lineage>
        <taxon>Bacteria</taxon>
        <taxon>Pseudomonadati</taxon>
        <taxon>Bacteroidota</taxon>
        <taxon>Bacteroidia</taxon>
        <taxon>Bacteroidales</taxon>
        <taxon>Candidatus Pullibacteroides</taxon>
    </lineage>
</organism>
<evidence type="ECO:0000256" key="1">
    <source>
        <dbReference type="SAM" id="MobiDB-lite"/>
    </source>
</evidence>
<dbReference type="PANTHER" id="PTHR38730:SF1">
    <property type="entry name" value="SLL7028 PROTEIN"/>
    <property type="match status" value="1"/>
</dbReference>
<dbReference type="Pfam" id="PF13203">
    <property type="entry name" value="DUF2201_N"/>
    <property type="match status" value="1"/>
</dbReference>
<proteinExistence type="predicted"/>
<feature type="region of interest" description="Disordered" evidence="1">
    <location>
        <begin position="129"/>
        <end position="178"/>
    </location>
</feature>
<dbReference type="Pfam" id="PF09967">
    <property type="entry name" value="DUF2201"/>
    <property type="match status" value="1"/>
</dbReference>
<evidence type="ECO:0008006" key="6">
    <source>
        <dbReference type="Google" id="ProtNLM"/>
    </source>
</evidence>
<evidence type="ECO:0000313" key="5">
    <source>
        <dbReference type="Proteomes" id="UP000823612"/>
    </source>
</evidence>
<evidence type="ECO:0000259" key="2">
    <source>
        <dbReference type="Pfam" id="PF09967"/>
    </source>
</evidence>
<evidence type="ECO:0000313" key="4">
    <source>
        <dbReference type="EMBL" id="MBO8432401.1"/>
    </source>
</evidence>
<feature type="compositionally biased region" description="Basic and acidic residues" evidence="1">
    <location>
        <begin position="169"/>
        <end position="178"/>
    </location>
</feature>
<feature type="domain" description="VWA-like" evidence="2">
    <location>
        <begin position="271"/>
        <end position="380"/>
    </location>
</feature>
<reference evidence="4" key="1">
    <citation type="submission" date="2020-10" db="EMBL/GenBank/DDBJ databases">
        <authorList>
            <person name="Gilroy R."/>
        </authorList>
    </citation>
    <scope>NUCLEOTIDE SEQUENCE</scope>
    <source>
        <strain evidence="4">2889</strain>
    </source>
</reference>
<dbReference type="InterPro" id="IPR036465">
    <property type="entry name" value="vWFA_dom_sf"/>
</dbReference>